<keyword evidence="1" id="KW-0808">Transferase</keyword>
<dbReference type="SMART" id="SM00563">
    <property type="entry name" value="PlsC"/>
    <property type="match status" value="1"/>
</dbReference>
<dbReference type="InterPro" id="IPR002123">
    <property type="entry name" value="Plipid/glycerol_acylTrfase"/>
</dbReference>
<evidence type="ECO:0000256" key="2">
    <source>
        <dbReference type="ARBA" id="ARBA00023315"/>
    </source>
</evidence>
<dbReference type="PANTHER" id="PTHR10434:SF11">
    <property type="entry name" value="1-ACYL-SN-GLYCEROL-3-PHOSPHATE ACYLTRANSFERASE"/>
    <property type="match status" value="1"/>
</dbReference>
<sequence>MQPGGMLGFMSDAAPQPAQSPVAEQTPVVDPFVYSLVLQATYLPILLGGGHLEVHGREHIPPAGTPLILAANHRHGLDPFVLARGVPPESGRRVQFMAKRELFVPGLGALLRRGGTFPVDRDSQDVGSVRTALRVLQAGGTLGIFPEGSRSGGQMHGGVALLALKGRAPVVPAGIWHSGPRWVLRLGEPLLPARGAKALLSELEREISRLSQPFGQTWG</sequence>
<evidence type="ECO:0000256" key="1">
    <source>
        <dbReference type="ARBA" id="ARBA00022679"/>
    </source>
</evidence>
<evidence type="ECO:0000256" key="3">
    <source>
        <dbReference type="SAM" id="MobiDB-lite"/>
    </source>
</evidence>
<dbReference type="Pfam" id="PF01553">
    <property type="entry name" value="Acyltransferase"/>
    <property type="match status" value="1"/>
</dbReference>
<dbReference type="Proteomes" id="UP000632154">
    <property type="component" value="Unassembled WGS sequence"/>
</dbReference>
<gene>
    <name evidence="5" type="ORF">GCM10017783_15750</name>
</gene>
<feature type="region of interest" description="Disordered" evidence="3">
    <location>
        <begin position="1"/>
        <end position="22"/>
    </location>
</feature>
<evidence type="ECO:0000313" key="5">
    <source>
        <dbReference type="EMBL" id="GHG04011.1"/>
    </source>
</evidence>
<feature type="domain" description="Phospholipid/glycerol acyltransferase" evidence="4">
    <location>
        <begin position="67"/>
        <end position="178"/>
    </location>
</feature>
<evidence type="ECO:0000313" key="6">
    <source>
        <dbReference type="Proteomes" id="UP000632154"/>
    </source>
</evidence>
<evidence type="ECO:0000259" key="4">
    <source>
        <dbReference type="SMART" id="SM00563"/>
    </source>
</evidence>
<comment type="caution">
    <text evidence="5">The sequence shown here is derived from an EMBL/GenBank/DDBJ whole genome shotgun (WGS) entry which is preliminary data.</text>
</comment>
<name>A0ABQ3K6H8_9DEIO</name>
<keyword evidence="6" id="KW-1185">Reference proteome</keyword>
<keyword evidence="2 5" id="KW-0012">Acyltransferase</keyword>
<dbReference type="CDD" id="cd07989">
    <property type="entry name" value="LPLAT_AGPAT-like"/>
    <property type="match status" value="1"/>
</dbReference>
<dbReference type="EMBL" id="BNAL01000018">
    <property type="protein sequence ID" value="GHG04011.1"/>
    <property type="molecule type" value="Genomic_DNA"/>
</dbReference>
<accession>A0ABQ3K6H8</accession>
<proteinExistence type="predicted"/>
<dbReference type="PANTHER" id="PTHR10434">
    <property type="entry name" value="1-ACYL-SN-GLYCEROL-3-PHOSPHATE ACYLTRANSFERASE"/>
    <property type="match status" value="1"/>
</dbReference>
<reference evidence="6" key="1">
    <citation type="journal article" date="2019" name="Int. J. Syst. Evol. Microbiol.">
        <title>The Global Catalogue of Microorganisms (GCM) 10K type strain sequencing project: providing services to taxonomists for standard genome sequencing and annotation.</title>
        <authorList>
            <consortium name="The Broad Institute Genomics Platform"/>
            <consortium name="The Broad Institute Genome Sequencing Center for Infectious Disease"/>
            <person name="Wu L."/>
            <person name="Ma J."/>
        </authorList>
    </citation>
    <scope>NUCLEOTIDE SEQUENCE [LARGE SCALE GENOMIC DNA]</scope>
    <source>
        <strain evidence="6">CGMCC 1.18439</strain>
    </source>
</reference>
<protein>
    <submittedName>
        <fullName evidence="5">1-acyl-sn-glycerol-3-phosphate acyltransferase</fullName>
    </submittedName>
</protein>
<organism evidence="5 6">
    <name type="scientific">Deinococcus piscis</name>
    <dbReference type="NCBI Taxonomy" id="394230"/>
    <lineage>
        <taxon>Bacteria</taxon>
        <taxon>Thermotogati</taxon>
        <taxon>Deinococcota</taxon>
        <taxon>Deinococci</taxon>
        <taxon>Deinococcales</taxon>
        <taxon>Deinococcaceae</taxon>
        <taxon>Deinococcus</taxon>
    </lineage>
</organism>
<dbReference type="GO" id="GO:0016746">
    <property type="term" value="F:acyltransferase activity"/>
    <property type="evidence" value="ECO:0007669"/>
    <property type="project" value="UniProtKB-KW"/>
</dbReference>
<dbReference type="SUPFAM" id="SSF69593">
    <property type="entry name" value="Glycerol-3-phosphate (1)-acyltransferase"/>
    <property type="match status" value="1"/>
</dbReference>